<evidence type="ECO:0000313" key="1">
    <source>
        <dbReference type="EMBL" id="ABJ06710.1"/>
    </source>
</evidence>
<organism evidence="1">
    <name type="scientific">Rhodopseudomonas palustris (strain BisA53)</name>
    <dbReference type="NCBI Taxonomy" id="316055"/>
    <lineage>
        <taxon>Bacteria</taxon>
        <taxon>Pseudomonadati</taxon>
        <taxon>Pseudomonadota</taxon>
        <taxon>Alphaproteobacteria</taxon>
        <taxon>Hyphomicrobiales</taxon>
        <taxon>Nitrobacteraceae</taxon>
        <taxon>Rhodopseudomonas</taxon>
    </lineage>
</organism>
<reference evidence="1" key="1">
    <citation type="submission" date="2006-09" db="EMBL/GenBank/DDBJ databases">
        <title>Complete sequence of Rhodopseudomonas palustris BisA53.</title>
        <authorList>
            <consortium name="US DOE Joint Genome Institute"/>
            <person name="Copeland A."/>
            <person name="Lucas S."/>
            <person name="Lapidus A."/>
            <person name="Barry K."/>
            <person name="Detter J.C."/>
            <person name="Glavina del Rio T."/>
            <person name="Hammon N."/>
            <person name="Israni S."/>
            <person name="Dalin E."/>
            <person name="Tice H."/>
            <person name="Pitluck S."/>
            <person name="Chain P."/>
            <person name="Malfatti S."/>
            <person name="Shin M."/>
            <person name="Vergez L."/>
            <person name="Schmutz J."/>
            <person name="Larimer F."/>
            <person name="Land M."/>
            <person name="Hauser L."/>
            <person name="Pelletier D.A."/>
            <person name="Kyrpides N."/>
            <person name="Kim E."/>
            <person name="Harwood C.S."/>
            <person name="Oda Y."/>
            <person name="Richardson P."/>
        </authorList>
    </citation>
    <scope>NUCLEOTIDE SEQUENCE [LARGE SCALE GENOMIC DNA]</scope>
    <source>
        <strain evidence="1">BisA53</strain>
    </source>
</reference>
<protein>
    <submittedName>
        <fullName evidence="1">Uncharacterized protein</fullName>
    </submittedName>
</protein>
<dbReference type="STRING" id="316055.RPE_2773"/>
<dbReference type="EMBL" id="CP000463">
    <property type="protein sequence ID" value="ABJ06710.1"/>
    <property type="molecule type" value="Genomic_DNA"/>
</dbReference>
<dbReference type="HOGENOM" id="CLU_2556063_0_0_5"/>
<gene>
    <name evidence="1" type="ordered locus">RPE_2773</name>
</gene>
<proteinExistence type="predicted"/>
<dbReference type="AlphaFoldDB" id="Q07MX4"/>
<name>Q07MX4_RHOP5</name>
<dbReference type="KEGG" id="rpe:RPE_2773"/>
<sequence>MKTEACGPIIVSVRRRCKSQSAMFHRCDARSILQRFHRTNAFLLRHCRSICCMISATDLKDRGFEFEIDLLDHHLLEIDTDR</sequence>
<accession>Q07MX4</accession>